<dbReference type="Proteomes" id="UP000242188">
    <property type="component" value="Unassembled WGS sequence"/>
</dbReference>
<dbReference type="AlphaFoldDB" id="A0A210PGF8"/>
<dbReference type="Gene3D" id="3.30.420.150">
    <property type="entry name" value="Exopolyphosphatase. Domain 2"/>
    <property type="match status" value="1"/>
</dbReference>
<dbReference type="GO" id="GO:0017111">
    <property type="term" value="F:ribonucleoside triphosphate phosphatase activity"/>
    <property type="evidence" value="ECO:0007669"/>
    <property type="project" value="TreeGrafter"/>
</dbReference>
<keyword evidence="2 5" id="KW-0378">Hydrolase</keyword>
<dbReference type="GO" id="GO:0009134">
    <property type="term" value="P:nucleoside diphosphate catabolic process"/>
    <property type="evidence" value="ECO:0007669"/>
    <property type="project" value="TreeGrafter"/>
</dbReference>
<dbReference type="GO" id="GO:0005886">
    <property type="term" value="C:plasma membrane"/>
    <property type="evidence" value="ECO:0007669"/>
    <property type="project" value="TreeGrafter"/>
</dbReference>
<proteinExistence type="inferred from homology"/>
<comment type="similarity">
    <text evidence="1">Belongs to the GDA1/CD39 NTPase family.</text>
</comment>
<dbReference type="InterPro" id="IPR000407">
    <property type="entry name" value="GDA1_CD39_NTPase"/>
</dbReference>
<evidence type="ECO:0000256" key="3">
    <source>
        <dbReference type="PIRSR" id="PIRSR600407-1"/>
    </source>
</evidence>
<evidence type="ECO:0000256" key="1">
    <source>
        <dbReference type="ARBA" id="ARBA00009283"/>
    </source>
</evidence>
<evidence type="ECO:0000313" key="6">
    <source>
        <dbReference type="Proteomes" id="UP000242188"/>
    </source>
</evidence>
<keyword evidence="6" id="KW-1185">Reference proteome</keyword>
<dbReference type="Pfam" id="PF01150">
    <property type="entry name" value="GDA1_CD39"/>
    <property type="match status" value="1"/>
</dbReference>
<dbReference type="EMBL" id="NEDP02076719">
    <property type="protein sequence ID" value="OWF35583.1"/>
    <property type="molecule type" value="Genomic_DNA"/>
</dbReference>
<evidence type="ECO:0000256" key="4">
    <source>
        <dbReference type="PIRSR" id="PIRSR600407-2"/>
    </source>
</evidence>
<dbReference type="GO" id="GO:0005524">
    <property type="term" value="F:ATP binding"/>
    <property type="evidence" value="ECO:0007669"/>
    <property type="project" value="UniProtKB-KW"/>
</dbReference>
<dbReference type="GO" id="GO:0004382">
    <property type="term" value="F:GDP phosphatase activity"/>
    <property type="evidence" value="ECO:0007669"/>
    <property type="project" value="TreeGrafter"/>
</dbReference>
<name>A0A210PGF8_MIZYE</name>
<reference evidence="5 6" key="1">
    <citation type="journal article" date="2017" name="Nat. Ecol. Evol.">
        <title>Scallop genome provides insights into evolution of bilaterian karyotype and development.</title>
        <authorList>
            <person name="Wang S."/>
            <person name="Zhang J."/>
            <person name="Jiao W."/>
            <person name="Li J."/>
            <person name="Xun X."/>
            <person name="Sun Y."/>
            <person name="Guo X."/>
            <person name="Huan P."/>
            <person name="Dong B."/>
            <person name="Zhang L."/>
            <person name="Hu X."/>
            <person name="Sun X."/>
            <person name="Wang J."/>
            <person name="Zhao C."/>
            <person name="Wang Y."/>
            <person name="Wang D."/>
            <person name="Huang X."/>
            <person name="Wang R."/>
            <person name="Lv J."/>
            <person name="Li Y."/>
            <person name="Zhang Z."/>
            <person name="Liu B."/>
            <person name="Lu W."/>
            <person name="Hui Y."/>
            <person name="Liang J."/>
            <person name="Zhou Z."/>
            <person name="Hou R."/>
            <person name="Li X."/>
            <person name="Liu Y."/>
            <person name="Li H."/>
            <person name="Ning X."/>
            <person name="Lin Y."/>
            <person name="Zhao L."/>
            <person name="Xing Q."/>
            <person name="Dou J."/>
            <person name="Li Y."/>
            <person name="Mao J."/>
            <person name="Guo H."/>
            <person name="Dou H."/>
            <person name="Li T."/>
            <person name="Mu C."/>
            <person name="Jiang W."/>
            <person name="Fu Q."/>
            <person name="Fu X."/>
            <person name="Miao Y."/>
            <person name="Liu J."/>
            <person name="Yu Q."/>
            <person name="Li R."/>
            <person name="Liao H."/>
            <person name="Li X."/>
            <person name="Kong Y."/>
            <person name="Jiang Z."/>
            <person name="Chourrout D."/>
            <person name="Li R."/>
            <person name="Bao Z."/>
        </authorList>
    </citation>
    <scope>NUCLEOTIDE SEQUENCE [LARGE SCALE GENOMIC DNA]</scope>
    <source>
        <strain evidence="5 6">PY_sf001</strain>
    </source>
</reference>
<accession>A0A210PGF8</accession>
<dbReference type="PANTHER" id="PTHR11782">
    <property type="entry name" value="ADENOSINE/GUANOSINE DIPHOSPHATASE"/>
    <property type="match status" value="1"/>
</dbReference>
<feature type="active site" description="Proton acceptor" evidence="3">
    <location>
        <position position="190"/>
    </location>
</feature>
<keyword evidence="4" id="KW-0067">ATP-binding</keyword>
<evidence type="ECO:0000256" key="2">
    <source>
        <dbReference type="ARBA" id="ARBA00022801"/>
    </source>
</evidence>
<dbReference type="PANTHER" id="PTHR11782:SF83">
    <property type="entry name" value="GUANOSINE-DIPHOSPHATASE"/>
    <property type="match status" value="1"/>
</dbReference>
<keyword evidence="4" id="KW-0547">Nucleotide-binding</keyword>
<dbReference type="STRING" id="6573.A0A210PGF8"/>
<feature type="binding site" evidence="4">
    <location>
        <begin position="221"/>
        <end position="225"/>
    </location>
    <ligand>
        <name>ATP</name>
        <dbReference type="ChEBI" id="CHEBI:30616"/>
    </ligand>
</feature>
<dbReference type="GO" id="GO:0045134">
    <property type="term" value="F:UDP phosphatase activity"/>
    <property type="evidence" value="ECO:0007669"/>
    <property type="project" value="TreeGrafter"/>
</dbReference>
<dbReference type="Gene3D" id="3.30.420.40">
    <property type="match status" value="1"/>
</dbReference>
<organism evidence="5 6">
    <name type="scientific">Mizuhopecten yessoensis</name>
    <name type="common">Japanese scallop</name>
    <name type="synonym">Patinopecten yessoensis</name>
    <dbReference type="NCBI Taxonomy" id="6573"/>
    <lineage>
        <taxon>Eukaryota</taxon>
        <taxon>Metazoa</taxon>
        <taxon>Spiralia</taxon>
        <taxon>Lophotrochozoa</taxon>
        <taxon>Mollusca</taxon>
        <taxon>Bivalvia</taxon>
        <taxon>Autobranchia</taxon>
        <taxon>Pteriomorphia</taxon>
        <taxon>Pectinida</taxon>
        <taxon>Pectinoidea</taxon>
        <taxon>Pectinidae</taxon>
        <taxon>Mizuhopecten</taxon>
    </lineage>
</organism>
<dbReference type="OrthoDB" id="6372431at2759"/>
<evidence type="ECO:0000313" key="5">
    <source>
        <dbReference type="EMBL" id="OWF35583.1"/>
    </source>
</evidence>
<sequence length="459" mass="50932">MLVCTVYLHNAMARRELFCPVIGFLLVFVHLSYSAPTNETLSSNDTDVETNTTDNGYDVDMKYGVILDAGSTSTKVHVYSWKRKNHETAVPQITEVQYRKYRPGVGAYAHPEHEMGGYLTPIFDFLTSNVPAQAHNATPVMFMATAGLRLLSESAAQSILHGVHSIMSNSSLNPFLYEERFVRILSGEEEGFLAWISANYLRGFFTNQRPQESIGVIEVGGGSCQIAFIPEVPIYEDKIPVQIGGLTYEVYTHSFLSYGAQTMTSRIRNHLVRRNQHAIALVDPCMLKDDTYNLTNNEKTVRMVGGSNASECQSVLRHYLARVPEYMCSPKPCTIGSVYGPPVGNRTFIAMGVIYNTAKELGLLKDGDIKLVPSEMEAKAKEFCKLRLSEASGQYGIKEKWASSDCQNGLYVPMLLEALGFKPNTAAIQTKTNAGGIKIGWSLGAMLQEEERQYHSDVI</sequence>
<protein>
    <submittedName>
        <fullName evidence="5">Ectonucleoside triphosphate diphosphohydrolase 8</fullName>
    </submittedName>
</protein>
<gene>
    <name evidence="5" type="ORF">KP79_PYT12954</name>
</gene>
<comment type="caution">
    <text evidence="5">The sequence shown here is derived from an EMBL/GenBank/DDBJ whole genome shotgun (WGS) entry which is preliminary data.</text>
</comment>
<dbReference type="CDD" id="cd24003">
    <property type="entry name" value="ASKHA_NBD_GDA1_CD39_NTPase"/>
    <property type="match status" value="1"/>
</dbReference>